<keyword evidence="17" id="KW-0732">Signal</keyword>
<evidence type="ECO:0000256" key="9">
    <source>
        <dbReference type="ARBA" id="ARBA00022857"/>
    </source>
</evidence>
<dbReference type="InterPro" id="IPR036291">
    <property type="entry name" value="NAD(P)-bd_dom_sf"/>
</dbReference>
<dbReference type="InterPro" id="IPR006811">
    <property type="entry name" value="RNA_pol_II_suA"/>
</dbReference>
<comment type="subunit">
    <text evidence="4">Component of the cleavage and polyadenylation factor (CPF) complex.</text>
</comment>
<evidence type="ECO:0000256" key="17">
    <source>
        <dbReference type="SAM" id="SignalP"/>
    </source>
</evidence>
<comment type="similarity">
    <text evidence="3">Belongs to the SSU72 phosphatase family.</text>
</comment>
<evidence type="ECO:0000256" key="15">
    <source>
        <dbReference type="ARBA" id="ARBA00056106"/>
    </source>
</evidence>
<keyword evidence="11" id="KW-0539">Nucleus</keyword>
<comment type="catalytic activity">
    <reaction evidence="13">
        <text>O-phospho-L-seryl-[protein] + H2O = L-seryl-[protein] + phosphate</text>
        <dbReference type="Rhea" id="RHEA:20629"/>
        <dbReference type="Rhea" id="RHEA-COMP:9863"/>
        <dbReference type="Rhea" id="RHEA-COMP:11604"/>
        <dbReference type="ChEBI" id="CHEBI:15377"/>
        <dbReference type="ChEBI" id="CHEBI:29999"/>
        <dbReference type="ChEBI" id="CHEBI:43474"/>
        <dbReference type="ChEBI" id="CHEBI:83421"/>
        <dbReference type="EC" id="3.1.3.16"/>
    </reaction>
</comment>
<comment type="subcellular location">
    <subcellularLocation>
        <location evidence="2">Nucleus</location>
    </subcellularLocation>
</comment>
<evidence type="ECO:0000256" key="4">
    <source>
        <dbReference type="ARBA" id="ARBA00011527"/>
    </source>
</evidence>
<evidence type="ECO:0000256" key="7">
    <source>
        <dbReference type="ARBA" id="ARBA00022664"/>
    </source>
</evidence>
<sequence>MVWLWLLLLLPVLYAISYVHHRIRYSHGKLHQLVGKRVIISGASKGIGEKLAYCLAQHGAHVIIAARSQDKLNQVAEKCQALGSASALAVRCDAAQEDDCKQLIMSARKHFEAQTGDAAIDMLILNHCVGVWNAMDLDNPESNIELSRQLMDINYFGYLNILFHALRTLLNTPRSHVVAISSVCSFSPVPSKAHAYAATKAAITNYFHSLRGQLRHAKKTYPSVTICVLGAIKTDYFRTIMAEGDKTASKLAVSDEITAEMILIAALNRDEELFFPWYVWIKADYIHVNKMTRRLVSDMNNTVGPAIDKPNIYPFGTPYEQVYQELKAKNPQLYTQNGLLNMLDRNRKIKLAPQRWQESKDVYDVIITCEERCFDAVCEDLANRGESFNMPVHVINVEIKDSHEDATLGGRAILQLAQLLEQSENLDDDIETIIEKFYERNSSHALLHATTFY</sequence>
<dbReference type="FunFam" id="3.40.50.2300:FF:000066">
    <property type="entry name" value="RNA polymerase II subunit A C-terminal domain phosphatase SSU72"/>
    <property type="match status" value="1"/>
</dbReference>
<evidence type="ECO:0000256" key="12">
    <source>
        <dbReference type="ARBA" id="ARBA00031385"/>
    </source>
</evidence>
<dbReference type="Pfam" id="PF00106">
    <property type="entry name" value="adh_short"/>
    <property type="match status" value="1"/>
</dbReference>
<dbReference type="Gene3D" id="3.40.50.2300">
    <property type="match status" value="1"/>
</dbReference>
<dbReference type="Gene3D" id="3.40.50.720">
    <property type="entry name" value="NAD(P)-binding Rossmann-like Domain"/>
    <property type="match status" value="1"/>
</dbReference>
<feature type="signal peptide" evidence="17">
    <location>
        <begin position="1"/>
        <end position="15"/>
    </location>
</feature>
<dbReference type="AlphaFoldDB" id="A0A261XZK6"/>
<comment type="function">
    <text evidence="15">Component of the cleavage and polyadenylation factor (CPF) complex, which plays a key role in polyadenylation-dependent pre-mRNA 3'-end formation and cooperates with cleavage factors including the CFIA complex and NAB4/CFIB. SSU72 is required for 3'-end formation of snoRNAs.</text>
</comment>
<name>A0A261XZK6_9FUNG</name>
<evidence type="ECO:0000256" key="14">
    <source>
        <dbReference type="ARBA" id="ARBA00048336"/>
    </source>
</evidence>
<feature type="chain" id="PRO_5012808489" description="RNA polymerase II subunit A C-terminal domain phosphatase SSU72" evidence="17">
    <location>
        <begin position="16"/>
        <end position="453"/>
    </location>
</feature>
<dbReference type="Proteomes" id="UP000242875">
    <property type="component" value="Unassembled WGS sequence"/>
</dbReference>
<evidence type="ECO:0000256" key="5">
    <source>
        <dbReference type="ARBA" id="ARBA00013081"/>
    </source>
</evidence>
<keyword evidence="7" id="KW-0507">mRNA processing</keyword>
<evidence type="ECO:0000256" key="13">
    <source>
        <dbReference type="ARBA" id="ARBA00047761"/>
    </source>
</evidence>
<gene>
    <name evidence="18" type="ORF">BZG36_03460</name>
</gene>
<evidence type="ECO:0000256" key="10">
    <source>
        <dbReference type="ARBA" id="ARBA00022912"/>
    </source>
</evidence>
<dbReference type="GO" id="GO:0006397">
    <property type="term" value="P:mRNA processing"/>
    <property type="evidence" value="ECO:0007669"/>
    <property type="project" value="UniProtKB-KW"/>
</dbReference>
<dbReference type="PANTHER" id="PTHR20383">
    <property type="entry name" value="RNA POLYMERASE II SUBUNIT A C-TERMINAL DOMAIN PHOSPHATASE"/>
    <property type="match status" value="1"/>
</dbReference>
<evidence type="ECO:0000313" key="19">
    <source>
        <dbReference type="Proteomes" id="UP000242875"/>
    </source>
</evidence>
<evidence type="ECO:0000256" key="6">
    <source>
        <dbReference type="ARBA" id="ARBA00017215"/>
    </source>
</evidence>
<evidence type="ECO:0000256" key="1">
    <source>
        <dbReference type="ARBA" id="ARBA00002497"/>
    </source>
</evidence>
<dbReference type="EC" id="3.1.3.16" evidence="5"/>
<comment type="catalytic activity">
    <reaction evidence="14">
        <text>O-phospho-L-threonyl-[protein] + H2O = L-threonyl-[protein] + phosphate</text>
        <dbReference type="Rhea" id="RHEA:47004"/>
        <dbReference type="Rhea" id="RHEA-COMP:11060"/>
        <dbReference type="Rhea" id="RHEA-COMP:11605"/>
        <dbReference type="ChEBI" id="CHEBI:15377"/>
        <dbReference type="ChEBI" id="CHEBI:30013"/>
        <dbReference type="ChEBI" id="CHEBI:43474"/>
        <dbReference type="ChEBI" id="CHEBI:61977"/>
        <dbReference type="EC" id="3.1.3.16"/>
    </reaction>
</comment>
<comment type="function">
    <text evidence="1">Processively dephosphorylates Ser-5 of the heptad repeats YSPTSPS in the C-terminal domain of the largest RNA polymerase II subunit (RPB1).</text>
</comment>
<dbReference type="InterPro" id="IPR020904">
    <property type="entry name" value="Sc_DH/Rdtase_CS"/>
</dbReference>
<evidence type="ECO:0000313" key="18">
    <source>
        <dbReference type="EMBL" id="OZJ03772.1"/>
    </source>
</evidence>
<dbReference type="GO" id="GO:0004722">
    <property type="term" value="F:protein serine/threonine phosphatase activity"/>
    <property type="evidence" value="ECO:0007669"/>
    <property type="project" value="UniProtKB-EC"/>
</dbReference>
<dbReference type="PRINTS" id="PR00081">
    <property type="entry name" value="GDHRDH"/>
</dbReference>
<dbReference type="EMBL" id="MVBO01000069">
    <property type="protein sequence ID" value="OZJ03772.1"/>
    <property type="molecule type" value="Genomic_DNA"/>
</dbReference>
<keyword evidence="19" id="KW-1185">Reference proteome</keyword>
<dbReference type="InterPro" id="IPR002347">
    <property type="entry name" value="SDR_fam"/>
</dbReference>
<keyword evidence="8" id="KW-0378">Hydrolase</keyword>
<protein>
    <recommendedName>
        <fullName evidence="6">RNA polymerase II subunit A C-terminal domain phosphatase SSU72</fullName>
        <ecNumber evidence="5">3.1.3.16</ecNumber>
    </recommendedName>
    <alternativeName>
        <fullName evidence="16">RNA polymerase II subunit A C-terminal domain phosphatase ssu72</fullName>
    </alternativeName>
    <alternativeName>
        <fullName evidence="12">Suppressor of SUA7 protein 2 homolog</fullName>
    </alternativeName>
</protein>
<keyword evidence="10" id="KW-0904">Protein phosphatase</keyword>
<organism evidence="18 19">
    <name type="scientific">Bifiguratus adelaidae</name>
    <dbReference type="NCBI Taxonomy" id="1938954"/>
    <lineage>
        <taxon>Eukaryota</taxon>
        <taxon>Fungi</taxon>
        <taxon>Fungi incertae sedis</taxon>
        <taxon>Mucoromycota</taxon>
        <taxon>Mucoromycotina</taxon>
        <taxon>Endogonomycetes</taxon>
        <taxon>Endogonales</taxon>
        <taxon>Endogonales incertae sedis</taxon>
        <taxon>Bifiguratus</taxon>
    </lineage>
</organism>
<dbReference type="GO" id="GO:0005634">
    <property type="term" value="C:nucleus"/>
    <property type="evidence" value="ECO:0007669"/>
    <property type="project" value="UniProtKB-SubCell"/>
</dbReference>
<evidence type="ECO:0000256" key="8">
    <source>
        <dbReference type="ARBA" id="ARBA00022801"/>
    </source>
</evidence>
<dbReference type="OrthoDB" id="57957at2759"/>
<comment type="caution">
    <text evidence="18">The sequence shown here is derived from an EMBL/GenBank/DDBJ whole genome shotgun (WGS) entry which is preliminary data.</text>
</comment>
<evidence type="ECO:0000256" key="3">
    <source>
        <dbReference type="ARBA" id="ARBA00008978"/>
    </source>
</evidence>
<keyword evidence="9" id="KW-0521">NADP</keyword>
<reference evidence="18 19" key="1">
    <citation type="journal article" date="2017" name="Mycologia">
        <title>Bifiguratus adelaidae, gen. et sp. nov., a new member of Mucoromycotina in endophytic and soil-dwelling habitats.</title>
        <authorList>
            <person name="Torres-Cruz T.J."/>
            <person name="Billingsley Tobias T.L."/>
            <person name="Almatruk M."/>
            <person name="Hesse C."/>
            <person name="Kuske C.R."/>
            <person name="Desiro A."/>
            <person name="Benucci G.M."/>
            <person name="Bonito G."/>
            <person name="Stajich J.E."/>
            <person name="Dunlap C."/>
            <person name="Arnold A.E."/>
            <person name="Porras-Alfaro A."/>
        </authorList>
    </citation>
    <scope>NUCLEOTIDE SEQUENCE [LARGE SCALE GENOMIC DNA]</scope>
    <source>
        <strain evidence="18 19">AZ0501</strain>
    </source>
</reference>
<evidence type="ECO:0000256" key="2">
    <source>
        <dbReference type="ARBA" id="ARBA00004123"/>
    </source>
</evidence>
<dbReference type="SUPFAM" id="SSF51735">
    <property type="entry name" value="NAD(P)-binding Rossmann-fold domains"/>
    <property type="match status" value="1"/>
</dbReference>
<dbReference type="Pfam" id="PF04722">
    <property type="entry name" value="Ssu72"/>
    <property type="match status" value="1"/>
</dbReference>
<accession>A0A261XZK6</accession>
<evidence type="ECO:0000256" key="11">
    <source>
        <dbReference type="ARBA" id="ARBA00023242"/>
    </source>
</evidence>
<evidence type="ECO:0000256" key="16">
    <source>
        <dbReference type="ARBA" id="ARBA00072646"/>
    </source>
</evidence>
<proteinExistence type="inferred from homology"/>
<dbReference type="PROSITE" id="PS00061">
    <property type="entry name" value="ADH_SHORT"/>
    <property type="match status" value="1"/>
</dbReference>